<reference evidence="10 11" key="1">
    <citation type="submission" date="2017-02" db="EMBL/GenBank/DDBJ databases">
        <title>The complete genomic sequence of a novel cold adapted crude oil-degrading bacterium Planococcus qaidamina Y42.</title>
        <authorList>
            <person name="Yang R."/>
        </authorList>
    </citation>
    <scope>NUCLEOTIDE SEQUENCE [LARGE SCALE GENOMIC DNA]</scope>
    <source>
        <strain evidence="10 11">Y42</strain>
    </source>
</reference>
<keyword evidence="8 9" id="KW-0472">Membrane</keyword>
<keyword evidence="11" id="KW-1185">Reference proteome</keyword>
<evidence type="ECO:0000256" key="9">
    <source>
        <dbReference type="SAM" id="Phobius"/>
    </source>
</evidence>
<feature type="transmembrane region" description="Helical" evidence="9">
    <location>
        <begin position="210"/>
        <end position="227"/>
    </location>
</feature>
<keyword evidence="3" id="KW-0285">Flavoprotein</keyword>
<feature type="transmembrane region" description="Helical" evidence="9">
    <location>
        <begin position="80"/>
        <end position="96"/>
    </location>
</feature>
<feature type="transmembrane region" description="Helical" evidence="9">
    <location>
        <begin position="57"/>
        <end position="74"/>
    </location>
</feature>
<feature type="transmembrane region" description="Helical" evidence="9">
    <location>
        <begin position="12"/>
        <end position="29"/>
    </location>
</feature>
<feature type="transmembrane region" description="Helical" evidence="9">
    <location>
        <begin position="103"/>
        <end position="122"/>
    </location>
</feature>
<evidence type="ECO:0000313" key="11">
    <source>
        <dbReference type="Proteomes" id="UP000188184"/>
    </source>
</evidence>
<feature type="transmembrane region" description="Helical" evidence="9">
    <location>
        <begin position="233"/>
        <end position="250"/>
    </location>
</feature>
<evidence type="ECO:0000313" key="10">
    <source>
        <dbReference type="EMBL" id="AQQ53244.1"/>
    </source>
</evidence>
<keyword evidence="2" id="KW-0597">Phosphoprotein</keyword>
<name>A0A1Q2KYR7_9BACL</name>
<feature type="transmembrane region" description="Helical" evidence="9">
    <location>
        <begin position="154"/>
        <end position="173"/>
    </location>
</feature>
<proteinExistence type="predicted"/>
<accession>A0A1Q2KYR7</accession>
<keyword evidence="7 9" id="KW-1133">Transmembrane helix</keyword>
<gene>
    <name evidence="10" type="ORF">B0X71_09245</name>
</gene>
<dbReference type="PANTHER" id="PTHR30578:SF0">
    <property type="entry name" value="ION-TRANSLOCATING OXIDOREDUCTASE COMPLEX SUBUNIT D"/>
    <property type="match status" value="1"/>
</dbReference>
<keyword evidence="6" id="KW-1278">Translocase</keyword>
<organism evidence="10 11">
    <name type="scientific">Planococcus lenghuensis</name>
    <dbReference type="NCBI Taxonomy" id="2213202"/>
    <lineage>
        <taxon>Bacteria</taxon>
        <taxon>Bacillati</taxon>
        <taxon>Bacillota</taxon>
        <taxon>Bacilli</taxon>
        <taxon>Bacillales</taxon>
        <taxon>Caryophanaceae</taxon>
        <taxon>Planococcus</taxon>
    </lineage>
</organism>
<dbReference type="InterPro" id="IPR004338">
    <property type="entry name" value="NqrB/RnfD"/>
</dbReference>
<evidence type="ECO:0000256" key="3">
    <source>
        <dbReference type="ARBA" id="ARBA00022630"/>
    </source>
</evidence>
<keyword evidence="5 9" id="KW-0812">Transmembrane</keyword>
<dbReference type="AlphaFoldDB" id="A0A1Q2KYR7"/>
<evidence type="ECO:0000256" key="2">
    <source>
        <dbReference type="ARBA" id="ARBA00022553"/>
    </source>
</evidence>
<sequence length="264" mass="29228">MAVIRDPRTMQIILLSTYAVLGLSLLQFSVTVVQIAVTLVLCVVLEILFVYAKQGKFIWPASALITGLGISLALRAEALFPFMVAAVAAIALKHLVRYKGKHIFNPSNSGIVAVALLVPIAATDPLQWGNYLWVLALMSIGGFWLVYRVHKLPLVITFLGAFVGIHALRLFLWPEIWNTHFSSFMWGGLFIFTFNMITDPATSPKSMKSQVVFGALIALLAQVLIHLNVHHAVFISLAVVCAGWFLMRWLSTQFQQNKSSSFAK</sequence>
<dbReference type="PANTHER" id="PTHR30578">
    <property type="entry name" value="ELECTRON TRANSPORT COMPLEX PROTEIN RNFD"/>
    <property type="match status" value="1"/>
</dbReference>
<feature type="transmembrane region" description="Helical" evidence="9">
    <location>
        <begin position="35"/>
        <end position="52"/>
    </location>
</feature>
<dbReference type="OrthoDB" id="260854at2"/>
<evidence type="ECO:0000256" key="1">
    <source>
        <dbReference type="ARBA" id="ARBA00022448"/>
    </source>
</evidence>
<dbReference type="EMBL" id="CP019640">
    <property type="protein sequence ID" value="AQQ53244.1"/>
    <property type="molecule type" value="Genomic_DNA"/>
</dbReference>
<keyword evidence="4" id="KW-0288">FMN</keyword>
<dbReference type="Proteomes" id="UP000188184">
    <property type="component" value="Chromosome"/>
</dbReference>
<evidence type="ECO:0008006" key="12">
    <source>
        <dbReference type="Google" id="ProtNLM"/>
    </source>
</evidence>
<feature type="transmembrane region" description="Helical" evidence="9">
    <location>
        <begin position="128"/>
        <end position="147"/>
    </location>
</feature>
<dbReference type="Pfam" id="PF03116">
    <property type="entry name" value="NQR2_RnfD_RnfE"/>
    <property type="match status" value="1"/>
</dbReference>
<evidence type="ECO:0000256" key="6">
    <source>
        <dbReference type="ARBA" id="ARBA00022967"/>
    </source>
</evidence>
<dbReference type="KEGG" id="pmar:B0X71_09245"/>
<dbReference type="RefSeq" id="WP_077589131.1">
    <property type="nucleotide sequence ID" value="NZ_CP019640.1"/>
</dbReference>
<dbReference type="GO" id="GO:0005886">
    <property type="term" value="C:plasma membrane"/>
    <property type="evidence" value="ECO:0007669"/>
    <property type="project" value="TreeGrafter"/>
</dbReference>
<evidence type="ECO:0000256" key="4">
    <source>
        <dbReference type="ARBA" id="ARBA00022643"/>
    </source>
</evidence>
<evidence type="ECO:0000256" key="7">
    <source>
        <dbReference type="ARBA" id="ARBA00022989"/>
    </source>
</evidence>
<keyword evidence="1" id="KW-0813">Transport</keyword>
<evidence type="ECO:0000256" key="8">
    <source>
        <dbReference type="ARBA" id="ARBA00023136"/>
    </source>
</evidence>
<protein>
    <recommendedName>
        <fullName evidence="12">RnfABCDGE type electron transport complex subunit D</fullName>
    </recommendedName>
</protein>
<evidence type="ECO:0000256" key="5">
    <source>
        <dbReference type="ARBA" id="ARBA00022692"/>
    </source>
</evidence>
<dbReference type="GO" id="GO:0055085">
    <property type="term" value="P:transmembrane transport"/>
    <property type="evidence" value="ECO:0007669"/>
    <property type="project" value="InterPro"/>
</dbReference>
<feature type="transmembrane region" description="Helical" evidence="9">
    <location>
        <begin position="179"/>
        <end position="198"/>
    </location>
</feature>